<sequence length="319" mass="34313">MQRPFIRLSNPTEAATVVPYLLGYQPHNSLTFLAIDNGTVGCAGAQELPDGPDYRHTAHDLAHVLLANDMTEVMLIGYGPREPMQQAIEQAIDVFEQAGVTVLQAMRVGEDQVWHVGCDEPDCKIKGLPYDPSTSIVAATATYAGVSIAPDRDALAARLAPVTGDERQRMRTAVRAALRSGRLPMHADTAAELVATLLDEAVTAATTRTRLSDDRAALLLLLLTSTQLREAAITRVHGTTEQVQVWTDLTRRAGSGQLAATPALYLALAALQRGDGVTAALAAHRACEADPDDEFADLFRRAIHAGISPEALRRTLHDD</sequence>
<organism evidence="1 2">
    <name type="scientific">Actinoplanes octamycinicus</name>
    <dbReference type="NCBI Taxonomy" id="135948"/>
    <lineage>
        <taxon>Bacteria</taxon>
        <taxon>Bacillati</taxon>
        <taxon>Actinomycetota</taxon>
        <taxon>Actinomycetes</taxon>
        <taxon>Micromonosporales</taxon>
        <taxon>Micromonosporaceae</taxon>
        <taxon>Actinoplanes</taxon>
    </lineage>
</organism>
<dbReference type="Pfam" id="PF13830">
    <property type="entry name" value="DUF4192"/>
    <property type="match status" value="1"/>
</dbReference>
<proteinExistence type="predicted"/>
<evidence type="ECO:0008006" key="3">
    <source>
        <dbReference type="Google" id="ProtNLM"/>
    </source>
</evidence>
<dbReference type="AlphaFoldDB" id="A0A7W7H4L7"/>
<evidence type="ECO:0000313" key="1">
    <source>
        <dbReference type="EMBL" id="MBB4743930.1"/>
    </source>
</evidence>
<dbReference type="RefSeq" id="WP_185044162.1">
    <property type="nucleotide sequence ID" value="NZ_BAABFG010000005.1"/>
</dbReference>
<keyword evidence="2" id="KW-1185">Reference proteome</keyword>
<comment type="caution">
    <text evidence="1">The sequence shown here is derived from an EMBL/GenBank/DDBJ whole genome shotgun (WGS) entry which is preliminary data.</text>
</comment>
<gene>
    <name evidence="1" type="ORF">BJY16_007389</name>
</gene>
<accession>A0A7W7H4L7</accession>
<name>A0A7W7H4L7_9ACTN</name>
<evidence type="ECO:0000313" key="2">
    <source>
        <dbReference type="Proteomes" id="UP000546162"/>
    </source>
</evidence>
<dbReference type="EMBL" id="JACHNB010000001">
    <property type="protein sequence ID" value="MBB4743930.1"/>
    <property type="molecule type" value="Genomic_DNA"/>
</dbReference>
<dbReference type="Proteomes" id="UP000546162">
    <property type="component" value="Unassembled WGS sequence"/>
</dbReference>
<reference evidence="1 2" key="1">
    <citation type="submission" date="2020-08" db="EMBL/GenBank/DDBJ databases">
        <title>Sequencing the genomes of 1000 actinobacteria strains.</title>
        <authorList>
            <person name="Klenk H.-P."/>
        </authorList>
    </citation>
    <scope>NUCLEOTIDE SEQUENCE [LARGE SCALE GENOMIC DNA]</scope>
    <source>
        <strain evidence="1 2">DSM 45809</strain>
    </source>
</reference>
<protein>
    <recommendedName>
        <fullName evidence="3">DUF4192 domain-containing protein</fullName>
    </recommendedName>
</protein>
<dbReference type="InterPro" id="IPR025447">
    <property type="entry name" value="DUF4192"/>
</dbReference>